<evidence type="ECO:0000313" key="4">
    <source>
        <dbReference type="Proteomes" id="UP000248291"/>
    </source>
</evidence>
<evidence type="ECO:0000313" key="3">
    <source>
        <dbReference type="Proteomes" id="UP000247480"/>
    </source>
</evidence>
<sequence length="54" mass="5829">MLLCVKAFYGLDDVLAFVVKPTDSSASMRLNESRYSASPSCRTTTSCLAPSHCP</sequence>
<dbReference type="Proteomes" id="UP000248291">
    <property type="component" value="Unassembled WGS sequence"/>
</dbReference>
<dbReference type="EMBL" id="BGJZ01000130">
    <property type="protein sequence ID" value="GBH09749.1"/>
    <property type="molecule type" value="Genomic_DNA"/>
</dbReference>
<reference evidence="1 3" key="1">
    <citation type="submission" date="2018-04" db="EMBL/GenBank/DDBJ databases">
        <title>Draft genome sequence of Pseudomonas syringae pv. actinidiae biovar 1 strains isolated from kiwifruit in Kagawa prefecture.</title>
        <authorList>
            <person name="Tabuchi M."/>
            <person name="Saito M."/>
            <person name="Fujiwara S."/>
            <person name="Sasa N."/>
            <person name="Akimitsu K."/>
            <person name="Gomi K."/>
            <person name="Konishi-Sugita S."/>
            <person name="Hamano K."/>
            <person name="Kataoka I."/>
        </authorList>
    </citation>
    <scope>NUCLEOTIDE SEQUENCE [LARGE SCALE GENOMIC DNA]</scope>
    <source>
        <strain evidence="1 3">MAFF212206</strain>
    </source>
</reference>
<dbReference type="Proteomes" id="UP000247480">
    <property type="component" value="Unassembled WGS sequence"/>
</dbReference>
<comment type="caution">
    <text evidence="1">The sequence shown here is derived from an EMBL/GenBank/DDBJ whole genome shotgun (WGS) entry which is preliminary data.</text>
</comment>
<organism evidence="1 3">
    <name type="scientific">Pseudomonas syringae pv. actinidiae</name>
    <dbReference type="NCBI Taxonomy" id="103796"/>
    <lineage>
        <taxon>Bacteria</taxon>
        <taxon>Pseudomonadati</taxon>
        <taxon>Pseudomonadota</taxon>
        <taxon>Gammaproteobacteria</taxon>
        <taxon>Pseudomonadales</taxon>
        <taxon>Pseudomonadaceae</taxon>
        <taxon>Pseudomonas</taxon>
        <taxon>Pseudomonas syringae</taxon>
    </lineage>
</organism>
<dbReference type="AlphaFoldDB" id="A0A2V0QWY4"/>
<name>A0A2V0QWY4_PSESF</name>
<dbReference type="EMBL" id="BGKA01000114">
    <property type="protein sequence ID" value="GBH17603.1"/>
    <property type="molecule type" value="Genomic_DNA"/>
</dbReference>
<accession>A0A2V0QWY4</accession>
<evidence type="ECO:0000313" key="1">
    <source>
        <dbReference type="EMBL" id="GBH09749.1"/>
    </source>
</evidence>
<proteinExistence type="predicted"/>
<protein>
    <submittedName>
        <fullName evidence="1">Dihydroxyacid dehydratase/phosphogluconate dehydratase</fullName>
    </submittedName>
</protein>
<gene>
    <name evidence="1" type="ORF">KPSA1_03152</name>
    <name evidence="2" type="ORF">KPSA3_03573</name>
</gene>
<evidence type="ECO:0000313" key="2">
    <source>
        <dbReference type="EMBL" id="GBH17603.1"/>
    </source>
</evidence>
<reference evidence="2 4" key="2">
    <citation type="submission" date="2018-04" db="EMBL/GenBank/DDBJ databases">
        <title>Draft genome sequence of Pseudomonas syringae pv. actinidiae biovar 3 strains isolated from kiwifruit in Kagawa prefecture.</title>
        <authorList>
            <person name="Tabuchi M."/>
            <person name="Saito M."/>
            <person name="Fujiwara S."/>
            <person name="Sasa N."/>
            <person name="Akimitsu K."/>
            <person name="Gomi K."/>
            <person name="Konishi-Sugita S."/>
            <person name="Hamano K."/>
            <person name="Kataoka I."/>
        </authorList>
    </citation>
    <scope>NUCLEOTIDE SEQUENCE [LARGE SCALE GENOMIC DNA]</scope>
    <source>
        <strain evidence="2 4">MAFF212211</strain>
    </source>
</reference>